<sequence>MPEEEVVLTEWCGLHGSSGKPVSAPALRGHALAISGRLPGKNWHRRFIGRNPSLAFGKSSGLDPKRAKNFNKTVVLDYFEKRKNLNDRYNGIPPEQDWNMDEKGLQMGGGRKNSGRKFIFVRDRKERYRIRSDNLELVTVIECISAAGEACPPSFVLSDGPMPDVRDLPSGSVGNIQMSENGWTARELCERWFSTIFVPTALARRVCPERPIVLTLDGHDTHETPAMKRIAHENNIVIYCFPSKTTHKLQPLDVVVFSAVQRAWSSHCEEQVAFGVTIDRYNIVHEYVKIRGVITPDLIRKSFEKTGIYPFNPAIFTDADYAPSMASSTIVHVPSSFPPEIPSSPPARLSDIEESDADYEPSLDGDFMDEDQGDNQSDPENGDDDDMENPHAFEYEEDWGMAQEIDIHTWRNPSLSVPPFTFVPPTTMPYPPSLSPSDSEAPSHPLCDTTTPPLDAPAINTRSHSRSTSASSTIASATAVLSRTPDWQKSFPELLGELNDLRAQVRQKDAALLAANAHCTIIQQCMADANKQIENLTKKKTRTSTKVKARFGTLPELKAAFEEEEAQRLEQERLNAEKEAQKTAETAARNARIATDTILRTFDNSLSTYKRKDDLLTIAGALQIVTTGTVPQLTARIKEHLHTHPDLVSNPRFAGLFGRRHANISGSHSEPTMTVPAASLLPTPSHSYSSSVPLNQQLY</sequence>
<keyword evidence="1" id="KW-0238">DNA-binding</keyword>
<protein>
    <recommendedName>
        <fullName evidence="4">HTH CENPB-type domain-containing protein</fullName>
    </recommendedName>
</protein>
<feature type="compositionally biased region" description="Acidic residues" evidence="3">
    <location>
        <begin position="352"/>
        <end position="373"/>
    </location>
</feature>
<feature type="domain" description="HTH CENPB-type" evidence="4">
    <location>
        <begin position="1"/>
        <end position="57"/>
    </location>
</feature>
<evidence type="ECO:0000313" key="5">
    <source>
        <dbReference type="EMBL" id="KIL64039.1"/>
    </source>
</evidence>
<organism evidence="5 6">
    <name type="scientific">Amanita muscaria (strain Koide BX008)</name>
    <dbReference type="NCBI Taxonomy" id="946122"/>
    <lineage>
        <taxon>Eukaryota</taxon>
        <taxon>Fungi</taxon>
        <taxon>Dikarya</taxon>
        <taxon>Basidiomycota</taxon>
        <taxon>Agaricomycotina</taxon>
        <taxon>Agaricomycetes</taxon>
        <taxon>Agaricomycetidae</taxon>
        <taxon>Agaricales</taxon>
        <taxon>Pluteineae</taxon>
        <taxon>Amanitaceae</taxon>
        <taxon>Amanita</taxon>
    </lineage>
</organism>
<evidence type="ECO:0000313" key="6">
    <source>
        <dbReference type="Proteomes" id="UP000054549"/>
    </source>
</evidence>
<dbReference type="InParanoid" id="A0A0C2TBG7"/>
<evidence type="ECO:0000259" key="4">
    <source>
        <dbReference type="PROSITE" id="PS51253"/>
    </source>
</evidence>
<dbReference type="InterPro" id="IPR050863">
    <property type="entry name" value="CenT-Element_Derived"/>
</dbReference>
<dbReference type="PROSITE" id="PS51253">
    <property type="entry name" value="HTH_CENPB"/>
    <property type="match status" value="1"/>
</dbReference>
<feature type="region of interest" description="Disordered" evidence="3">
    <location>
        <begin position="429"/>
        <end position="451"/>
    </location>
</feature>
<dbReference type="OrthoDB" id="3265672at2759"/>
<dbReference type="PANTHER" id="PTHR19303:SF74">
    <property type="entry name" value="POGO TRANSPOSABLE ELEMENT WITH KRAB DOMAIN"/>
    <property type="match status" value="1"/>
</dbReference>
<dbReference type="Pfam" id="PF03184">
    <property type="entry name" value="DDE_1"/>
    <property type="match status" value="1"/>
</dbReference>
<evidence type="ECO:0000256" key="2">
    <source>
        <dbReference type="SAM" id="Coils"/>
    </source>
</evidence>
<feature type="coiled-coil region" evidence="2">
    <location>
        <begin position="526"/>
        <end position="586"/>
    </location>
</feature>
<gene>
    <name evidence="5" type="ORF">M378DRAFT_78864</name>
</gene>
<dbReference type="Proteomes" id="UP000054549">
    <property type="component" value="Unassembled WGS sequence"/>
</dbReference>
<dbReference type="InterPro" id="IPR004875">
    <property type="entry name" value="DDE_SF_endonuclease_dom"/>
</dbReference>
<feature type="region of interest" description="Disordered" evidence="3">
    <location>
        <begin position="664"/>
        <end position="699"/>
    </location>
</feature>
<accession>A0A0C2TBG7</accession>
<feature type="region of interest" description="Disordered" evidence="3">
    <location>
        <begin position="336"/>
        <end position="390"/>
    </location>
</feature>
<dbReference type="PANTHER" id="PTHR19303">
    <property type="entry name" value="TRANSPOSON"/>
    <property type="match status" value="1"/>
</dbReference>
<feature type="compositionally biased region" description="Polar residues" evidence="3">
    <location>
        <begin position="682"/>
        <end position="699"/>
    </location>
</feature>
<evidence type="ECO:0000256" key="1">
    <source>
        <dbReference type="ARBA" id="ARBA00023125"/>
    </source>
</evidence>
<feature type="compositionally biased region" description="Pro residues" evidence="3">
    <location>
        <begin position="336"/>
        <end position="345"/>
    </location>
</feature>
<dbReference type="GO" id="GO:0003677">
    <property type="term" value="F:DNA binding"/>
    <property type="evidence" value="ECO:0007669"/>
    <property type="project" value="UniProtKB-KW"/>
</dbReference>
<dbReference type="GO" id="GO:0005634">
    <property type="term" value="C:nucleus"/>
    <property type="evidence" value="ECO:0007669"/>
    <property type="project" value="TreeGrafter"/>
</dbReference>
<dbReference type="InterPro" id="IPR006600">
    <property type="entry name" value="HTH_CenpB_DNA-bd_dom"/>
</dbReference>
<evidence type="ECO:0000256" key="3">
    <source>
        <dbReference type="SAM" id="MobiDB-lite"/>
    </source>
</evidence>
<proteinExistence type="predicted"/>
<name>A0A0C2TBG7_AMAMK</name>
<keyword evidence="2" id="KW-0175">Coiled coil</keyword>
<keyword evidence="6" id="KW-1185">Reference proteome</keyword>
<dbReference type="EMBL" id="KN818253">
    <property type="protein sequence ID" value="KIL64039.1"/>
    <property type="molecule type" value="Genomic_DNA"/>
</dbReference>
<dbReference type="AlphaFoldDB" id="A0A0C2TBG7"/>
<reference evidence="5 6" key="1">
    <citation type="submission" date="2014-04" db="EMBL/GenBank/DDBJ databases">
        <title>Evolutionary Origins and Diversification of the Mycorrhizal Mutualists.</title>
        <authorList>
            <consortium name="DOE Joint Genome Institute"/>
            <consortium name="Mycorrhizal Genomics Consortium"/>
            <person name="Kohler A."/>
            <person name="Kuo A."/>
            <person name="Nagy L.G."/>
            <person name="Floudas D."/>
            <person name="Copeland A."/>
            <person name="Barry K.W."/>
            <person name="Cichocki N."/>
            <person name="Veneault-Fourrey C."/>
            <person name="LaButti K."/>
            <person name="Lindquist E.A."/>
            <person name="Lipzen A."/>
            <person name="Lundell T."/>
            <person name="Morin E."/>
            <person name="Murat C."/>
            <person name="Riley R."/>
            <person name="Ohm R."/>
            <person name="Sun H."/>
            <person name="Tunlid A."/>
            <person name="Henrissat B."/>
            <person name="Grigoriev I.V."/>
            <person name="Hibbett D.S."/>
            <person name="Martin F."/>
        </authorList>
    </citation>
    <scope>NUCLEOTIDE SEQUENCE [LARGE SCALE GENOMIC DNA]</scope>
    <source>
        <strain evidence="5 6">Koide BX008</strain>
    </source>
</reference>
<dbReference type="HOGENOM" id="CLU_013929_18_0_1"/>